<proteinExistence type="predicted"/>
<evidence type="ECO:0000313" key="1">
    <source>
        <dbReference type="EMBL" id="GGH45798.1"/>
    </source>
</evidence>
<name>A0ABD0ACZ7_9GAMM</name>
<evidence type="ECO:0000313" key="2">
    <source>
        <dbReference type="Proteomes" id="UP000652691"/>
    </source>
</evidence>
<accession>A0ABD0ACZ7</accession>
<gene>
    <name evidence="1" type="ORF">GCM10007354_35760</name>
</gene>
<dbReference type="Proteomes" id="UP000652691">
    <property type="component" value="Unassembled WGS sequence"/>
</dbReference>
<dbReference type="AlphaFoldDB" id="A0ABD0ACZ7"/>
<protein>
    <submittedName>
        <fullName evidence="1">Uncharacterized protein</fullName>
    </submittedName>
</protein>
<sequence length="72" mass="8135">MAEKAALDASLRPKHSTVDLSAGQGRNEIINRRIGLNPDFTNKWQVTIFLIKVEAIADNKAVFDFKAQKFYI</sequence>
<reference evidence="1 2" key="1">
    <citation type="journal article" date="2014" name="Int. J. Syst. Evol. Microbiol.">
        <title>Complete genome sequence of Corynebacterium casei LMG S-19264T (=DSM 44701T), isolated from a smear-ripened cheese.</title>
        <authorList>
            <consortium name="US DOE Joint Genome Institute (JGI-PGF)"/>
            <person name="Walter F."/>
            <person name="Albersmeier A."/>
            <person name="Kalinowski J."/>
            <person name="Ruckert C."/>
        </authorList>
    </citation>
    <scope>NUCLEOTIDE SEQUENCE [LARGE SCALE GENOMIC DNA]</scope>
    <source>
        <strain evidence="1 2">CCM 8635</strain>
    </source>
</reference>
<organism evidence="1 2">
    <name type="scientific">Acinetobacter courvalinii</name>
    <dbReference type="NCBI Taxonomy" id="280147"/>
    <lineage>
        <taxon>Bacteria</taxon>
        <taxon>Pseudomonadati</taxon>
        <taxon>Pseudomonadota</taxon>
        <taxon>Gammaproteobacteria</taxon>
        <taxon>Moraxellales</taxon>
        <taxon>Moraxellaceae</taxon>
        <taxon>Acinetobacter</taxon>
    </lineage>
</organism>
<dbReference type="EMBL" id="BMDA01000009">
    <property type="protein sequence ID" value="GGH45798.1"/>
    <property type="molecule type" value="Genomic_DNA"/>
</dbReference>
<comment type="caution">
    <text evidence="1">The sequence shown here is derived from an EMBL/GenBank/DDBJ whole genome shotgun (WGS) entry which is preliminary data.</text>
</comment>